<evidence type="ECO:0000313" key="1">
    <source>
        <dbReference type="EMBL" id="KAG2620120.1"/>
    </source>
</evidence>
<gene>
    <name evidence="1" type="ORF">PVAP13_3NG147902</name>
</gene>
<dbReference type="Proteomes" id="UP000823388">
    <property type="component" value="Chromosome 3N"/>
</dbReference>
<proteinExistence type="predicted"/>
<organism evidence="1 2">
    <name type="scientific">Panicum virgatum</name>
    <name type="common">Blackwell switchgrass</name>
    <dbReference type="NCBI Taxonomy" id="38727"/>
    <lineage>
        <taxon>Eukaryota</taxon>
        <taxon>Viridiplantae</taxon>
        <taxon>Streptophyta</taxon>
        <taxon>Embryophyta</taxon>
        <taxon>Tracheophyta</taxon>
        <taxon>Spermatophyta</taxon>
        <taxon>Magnoliopsida</taxon>
        <taxon>Liliopsida</taxon>
        <taxon>Poales</taxon>
        <taxon>Poaceae</taxon>
        <taxon>PACMAD clade</taxon>
        <taxon>Panicoideae</taxon>
        <taxon>Panicodae</taxon>
        <taxon>Paniceae</taxon>
        <taxon>Panicinae</taxon>
        <taxon>Panicum</taxon>
        <taxon>Panicum sect. Hiantes</taxon>
    </lineage>
</organism>
<accession>A0A8T0UBM7</accession>
<comment type="caution">
    <text evidence="1">The sequence shown here is derived from an EMBL/GenBank/DDBJ whole genome shotgun (WGS) entry which is preliminary data.</text>
</comment>
<evidence type="ECO:0000313" key="2">
    <source>
        <dbReference type="Proteomes" id="UP000823388"/>
    </source>
</evidence>
<dbReference type="EMBL" id="CM029042">
    <property type="protein sequence ID" value="KAG2620120.1"/>
    <property type="molecule type" value="Genomic_DNA"/>
</dbReference>
<sequence length="111" mass="13080">VEECFKHLFFFEYPFSSTCWNVLGISWDTYLDLCSMVILAREVFGSVIFREILILSCWSIWCVRNGIIFYNGVCSLDQWRFGLKRQLQLVSLRVKPILKDKISSWLSSNLL</sequence>
<name>A0A8T0UBM7_PANVG</name>
<reference evidence="1" key="1">
    <citation type="submission" date="2020-05" db="EMBL/GenBank/DDBJ databases">
        <title>WGS assembly of Panicum virgatum.</title>
        <authorList>
            <person name="Lovell J.T."/>
            <person name="Jenkins J."/>
            <person name="Shu S."/>
            <person name="Juenger T.E."/>
            <person name="Schmutz J."/>
        </authorList>
    </citation>
    <scope>NUCLEOTIDE SEQUENCE</scope>
    <source>
        <strain evidence="1">AP13</strain>
    </source>
</reference>
<keyword evidence="2" id="KW-1185">Reference proteome</keyword>
<protein>
    <submittedName>
        <fullName evidence="1">Uncharacterized protein</fullName>
    </submittedName>
</protein>
<dbReference type="AlphaFoldDB" id="A0A8T0UBM7"/>
<feature type="non-terminal residue" evidence="1">
    <location>
        <position position="1"/>
    </location>
</feature>